<dbReference type="InterPro" id="IPR034015">
    <property type="entry name" value="M1_LTA4H"/>
</dbReference>
<organism evidence="3 4">
    <name type="scientific">Planococcus chinensis</name>
    <dbReference type="NCBI Taxonomy" id="272917"/>
    <lineage>
        <taxon>Bacteria</taxon>
        <taxon>Bacillati</taxon>
        <taxon>Bacillota</taxon>
        <taxon>Bacilli</taxon>
        <taxon>Bacillales</taxon>
        <taxon>Caryophanaceae</taxon>
        <taxon>Planococcus</taxon>
    </lineage>
</organism>
<evidence type="ECO:0000313" key="4">
    <source>
        <dbReference type="Proteomes" id="UP001597273"/>
    </source>
</evidence>
<feature type="domain" description="Peptidase M1 membrane alanine aminopeptidase" evidence="2">
    <location>
        <begin position="314"/>
        <end position="460"/>
    </location>
</feature>
<comment type="caution">
    <text evidence="3">The sequence shown here is derived from an EMBL/GenBank/DDBJ whole genome shotgun (WGS) entry which is preliminary data.</text>
</comment>
<sequence>MRISSRIWIVIAAGIAAIIALTVWYFYFKENGEGENGNTAMGASATYEIELSLNERDEFQIRTVIEVANETERPFDDIGFYFVPNALNSDETPDLPQEAAETAISSIKVGDEEVEYELENNELLVELAEPLEPGEKEAIQVLYSLALPENGMRLSQDGNNFFLAQWYPMLAQFDNGWDIEPFDMDGESYHTGFGDFRIDYQLPREYLVASSATDGEVKPSVSGTLEGDRIKDFYLALMDPEEWIHETVSVEGAELRLFMPDDPELLEESAVMAEAAYVFFEERIGDNPFPELDIVGNDGYMEYPNIIEVATTWEALDSVLVHEIAHQWFYYIVGNDPFEDAWIDESITEFAASLFLSDYYGDEEYGFSSAEAAANAYRQEKYANLPLDEFAGAQYLSTVYGAAPLTLRNFFEERGGQEEALQFLSAYYREFQFDYVNTDKFKQFFEAYFEGDQSGFLDSWLK</sequence>
<dbReference type="CDD" id="cd09604">
    <property type="entry name" value="M1_APN_like"/>
    <property type="match status" value="1"/>
</dbReference>
<reference evidence="4" key="1">
    <citation type="journal article" date="2019" name="Int. J. Syst. Evol. Microbiol.">
        <title>The Global Catalogue of Microorganisms (GCM) 10K type strain sequencing project: providing services to taxonomists for standard genome sequencing and annotation.</title>
        <authorList>
            <consortium name="The Broad Institute Genomics Platform"/>
            <consortium name="The Broad Institute Genome Sequencing Center for Infectious Disease"/>
            <person name="Wu L."/>
            <person name="Ma J."/>
        </authorList>
    </citation>
    <scope>NUCLEOTIDE SEQUENCE [LARGE SCALE GENOMIC DNA]</scope>
    <source>
        <strain evidence="4">CGMCC 1.15475</strain>
    </source>
</reference>
<dbReference type="GO" id="GO:0004177">
    <property type="term" value="F:aminopeptidase activity"/>
    <property type="evidence" value="ECO:0007669"/>
    <property type="project" value="UniProtKB-KW"/>
</dbReference>
<keyword evidence="3" id="KW-0645">Protease</keyword>
<keyword evidence="3" id="KW-0031">Aminopeptidase</keyword>
<keyword evidence="4" id="KW-1185">Reference proteome</keyword>
<dbReference type="Pfam" id="PF01433">
    <property type="entry name" value="Peptidase_M1"/>
    <property type="match status" value="1"/>
</dbReference>
<proteinExistence type="predicted"/>
<gene>
    <name evidence="3" type="ORF">ACFSDB_13170</name>
</gene>
<keyword evidence="3" id="KW-0378">Hydrolase</keyword>
<feature type="transmembrane region" description="Helical" evidence="1">
    <location>
        <begin position="7"/>
        <end position="27"/>
    </location>
</feature>
<protein>
    <submittedName>
        <fullName evidence="3">M1 family metallopeptidase</fullName>
        <ecNumber evidence="3">3.4.11.-</ecNumber>
    </submittedName>
</protein>
<dbReference type="InterPro" id="IPR027268">
    <property type="entry name" value="Peptidase_M4/M1_CTD_sf"/>
</dbReference>
<dbReference type="EC" id="3.4.11.-" evidence="3"/>
<evidence type="ECO:0000259" key="2">
    <source>
        <dbReference type="Pfam" id="PF01433"/>
    </source>
</evidence>
<keyword evidence="1" id="KW-0472">Membrane</keyword>
<name>A0ABW4QKF6_9BACL</name>
<dbReference type="SUPFAM" id="SSF55486">
    <property type="entry name" value="Metalloproteases ('zincins'), catalytic domain"/>
    <property type="match status" value="1"/>
</dbReference>
<dbReference type="PANTHER" id="PTHR45726:SF3">
    <property type="entry name" value="LEUKOTRIENE A-4 HYDROLASE"/>
    <property type="match status" value="1"/>
</dbReference>
<dbReference type="Proteomes" id="UP001597273">
    <property type="component" value="Unassembled WGS sequence"/>
</dbReference>
<dbReference type="InterPro" id="IPR014782">
    <property type="entry name" value="Peptidase_M1_dom"/>
</dbReference>
<accession>A0ABW4QKF6</accession>
<dbReference type="Gene3D" id="1.10.390.10">
    <property type="entry name" value="Neutral Protease Domain 2"/>
    <property type="match status" value="1"/>
</dbReference>
<dbReference type="RefSeq" id="WP_204890259.1">
    <property type="nucleotide sequence ID" value="NZ_JBHUFW010000011.1"/>
</dbReference>
<dbReference type="EMBL" id="JBHUFW010000011">
    <property type="protein sequence ID" value="MFD1863854.1"/>
    <property type="molecule type" value="Genomic_DNA"/>
</dbReference>
<evidence type="ECO:0000256" key="1">
    <source>
        <dbReference type="SAM" id="Phobius"/>
    </source>
</evidence>
<evidence type="ECO:0000313" key="3">
    <source>
        <dbReference type="EMBL" id="MFD1863854.1"/>
    </source>
</evidence>
<keyword evidence="1" id="KW-1133">Transmembrane helix</keyword>
<keyword evidence="1" id="KW-0812">Transmembrane</keyword>
<dbReference type="PANTHER" id="PTHR45726">
    <property type="entry name" value="LEUKOTRIENE A-4 HYDROLASE"/>
    <property type="match status" value="1"/>
</dbReference>